<reference evidence="7 8" key="1">
    <citation type="submission" date="2023-10" db="EMBL/GenBank/DDBJ databases">
        <title>Rubellicoccus peritrichatus gen. nov., sp. nov., isolated from an algae of coral reef tank.</title>
        <authorList>
            <person name="Luo J."/>
        </authorList>
    </citation>
    <scope>NUCLEOTIDE SEQUENCE [LARGE SCALE GENOMIC DNA]</scope>
    <source>
        <strain evidence="7 8">CR14</strain>
    </source>
</reference>
<keyword evidence="8" id="KW-1185">Reference proteome</keyword>
<gene>
    <name evidence="7" type="primary">ppk2</name>
    <name evidence="7" type="ORF">RZN69_15305</name>
</gene>
<dbReference type="InterPro" id="IPR022488">
    <property type="entry name" value="PPK2-related"/>
</dbReference>
<dbReference type="PANTHER" id="PTHR34383:SF1">
    <property type="entry name" value="ADP-POLYPHOSPHATE PHOSPHOTRANSFERASE"/>
    <property type="match status" value="1"/>
</dbReference>
<evidence type="ECO:0000259" key="6">
    <source>
        <dbReference type="Pfam" id="PF03976"/>
    </source>
</evidence>
<dbReference type="SUPFAM" id="SSF52540">
    <property type="entry name" value="P-loop containing nucleoside triphosphate hydrolases"/>
    <property type="match status" value="1"/>
</dbReference>
<evidence type="ECO:0000256" key="4">
    <source>
        <dbReference type="RuleBase" id="RU369062"/>
    </source>
</evidence>
<evidence type="ECO:0000256" key="5">
    <source>
        <dbReference type="SAM" id="MobiDB-lite"/>
    </source>
</evidence>
<protein>
    <recommendedName>
        <fullName evidence="4">ADP/GDP-polyphosphate phosphotransferase</fullName>
        <ecNumber evidence="4">2.7.4.-</ecNumber>
    </recommendedName>
    <alternativeName>
        <fullName evidence="4">Polyphosphate kinase PPK2</fullName>
    </alternativeName>
</protein>
<sequence length="345" mass="41091">MCANTNSQTPSDDQPDGADSQGNLDDKKPETIKDYYSEKNHEAYKKLHSEIMDDLEEEMELDLEDLFDEQVKRDGGRTDFDTEDYKRFRRFYFKELRRLQIELVRMQDWVQETGYKLAVIFEGRDAAGKGGVIKRFMQRLNPRICRTVALPAPSDREKTQWYFQRYVPHLPAGGEIVLFDRSWYNRAGVESVMGFATPEQVDQFFNDVPLFEQLLVNSGIKLVKYWFSIEDEEQEWRFQSRILDPLKQWKLSPMDLESRIRWEDYTKAKELNFQMTNFPYARWNVVQANDKKTARLNCIRHLLSQVPYKQIEHEKIVLPSRVHHEDYVRTPVPDEMKVPNYYTDI</sequence>
<dbReference type="Proteomes" id="UP001304300">
    <property type="component" value="Chromosome"/>
</dbReference>
<feature type="region of interest" description="Disordered" evidence="5">
    <location>
        <begin position="1"/>
        <end position="36"/>
    </location>
</feature>
<dbReference type="NCBIfam" id="TIGR03707">
    <property type="entry name" value="PPK2_P_aer"/>
    <property type="match status" value="1"/>
</dbReference>
<dbReference type="GO" id="GO:0008976">
    <property type="term" value="F:polyphosphate kinase activity"/>
    <property type="evidence" value="ECO:0007669"/>
    <property type="project" value="UniProtKB-UniRule"/>
</dbReference>
<evidence type="ECO:0000313" key="7">
    <source>
        <dbReference type="EMBL" id="WOO39990.1"/>
    </source>
</evidence>
<dbReference type="Pfam" id="PF03976">
    <property type="entry name" value="PPK2"/>
    <property type="match status" value="1"/>
</dbReference>
<dbReference type="InterPro" id="IPR016898">
    <property type="entry name" value="Polyphosphate_phosphotransfera"/>
</dbReference>
<feature type="domain" description="Polyphosphate kinase-2-related" evidence="6">
    <location>
        <begin position="91"/>
        <end position="313"/>
    </location>
</feature>
<comment type="function">
    <text evidence="4">Uses inorganic polyphosphate (polyP) as a donor to convert GDP to GTP or ADP to ATP.</text>
</comment>
<feature type="compositionally biased region" description="Basic and acidic residues" evidence="5">
    <location>
        <begin position="24"/>
        <end position="36"/>
    </location>
</feature>
<comment type="subunit">
    <text evidence="4">Homotetramer.</text>
</comment>
<dbReference type="Gene3D" id="3.40.50.300">
    <property type="entry name" value="P-loop containing nucleotide triphosphate hydrolases"/>
    <property type="match status" value="1"/>
</dbReference>
<keyword evidence="2 4" id="KW-0808">Transferase</keyword>
<dbReference type="InterPro" id="IPR022486">
    <property type="entry name" value="PPK2_PA0141"/>
</dbReference>
<comment type="similarity">
    <text evidence="1 4">Belongs to the polyphosphate kinase 2 (PPK2) family. Class I subfamily.</text>
</comment>
<dbReference type="GO" id="GO:0006793">
    <property type="term" value="P:phosphorus metabolic process"/>
    <property type="evidence" value="ECO:0007669"/>
    <property type="project" value="InterPro"/>
</dbReference>
<keyword evidence="3 4" id="KW-0418">Kinase</keyword>
<proteinExistence type="inferred from homology"/>
<name>A0AAQ3QUJ5_9BACT</name>
<evidence type="ECO:0000256" key="1">
    <source>
        <dbReference type="ARBA" id="ARBA00009924"/>
    </source>
</evidence>
<dbReference type="PANTHER" id="PTHR34383">
    <property type="entry name" value="POLYPHOSPHATE:AMP PHOSPHOTRANSFERASE-RELATED"/>
    <property type="match status" value="1"/>
</dbReference>
<evidence type="ECO:0000256" key="2">
    <source>
        <dbReference type="ARBA" id="ARBA00022679"/>
    </source>
</evidence>
<dbReference type="EMBL" id="CP136920">
    <property type="protein sequence ID" value="WOO39990.1"/>
    <property type="molecule type" value="Genomic_DNA"/>
</dbReference>
<evidence type="ECO:0000256" key="3">
    <source>
        <dbReference type="ARBA" id="ARBA00022777"/>
    </source>
</evidence>
<organism evidence="7 8">
    <name type="scientific">Rubellicoccus peritrichatus</name>
    <dbReference type="NCBI Taxonomy" id="3080537"/>
    <lineage>
        <taxon>Bacteria</taxon>
        <taxon>Pseudomonadati</taxon>
        <taxon>Verrucomicrobiota</taxon>
        <taxon>Opitutia</taxon>
        <taxon>Puniceicoccales</taxon>
        <taxon>Cerasicoccaceae</taxon>
        <taxon>Rubellicoccus</taxon>
    </lineage>
</organism>
<dbReference type="KEGG" id="puo:RZN69_15305"/>
<dbReference type="InterPro" id="IPR027417">
    <property type="entry name" value="P-loop_NTPase"/>
</dbReference>
<feature type="compositionally biased region" description="Polar residues" evidence="5">
    <location>
        <begin position="1"/>
        <end position="12"/>
    </location>
</feature>
<dbReference type="PIRSF" id="PIRSF028756">
    <property type="entry name" value="PPK2_prd"/>
    <property type="match status" value="1"/>
</dbReference>
<accession>A0AAQ3QUJ5</accession>
<evidence type="ECO:0000313" key="8">
    <source>
        <dbReference type="Proteomes" id="UP001304300"/>
    </source>
</evidence>
<dbReference type="AlphaFoldDB" id="A0AAQ3QUJ5"/>
<dbReference type="EC" id="2.7.4.-" evidence="4"/>